<dbReference type="AlphaFoldDB" id="A0A6H2A656"/>
<reference evidence="1" key="1">
    <citation type="submission" date="2020-03" db="EMBL/GenBank/DDBJ databases">
        <title>The deep terrestrial virosphere.</title>
        <authorList>
            <person name="Holmfeldt K."/>
            <person name="Nilsson E."/>
            <person name="Simone D."/>
            <person name="Lopez-Fernandez M."/>
            <person name="Wu X."/>
            <person name="de Brujin I."/>
            <person name="Lundin D."/>
            <person name="Andersson A."/>
            <person name="Bertilsson S."/>
            <person name="Dopson M."/>
        </authorList>
    </citation>
    <scope>NUCLEOTIDE SEQUENCE</scope>
    <source>
        <strain evidence="1">TM448A06483</strain>
        <strain evidence="2">TM448B02288</strain>
    </source>
</reference>
<dbReference type="EMBL" id="MT144897">
    <property type="protein sequence ID" value="QJI01082.1"/>
    <property type="molecule type" value="Genomic_DNA"/>
</dbReference>
<evidence type="ECO:0000313" key="2">
    <source>
        <dbReference type="EMBL" id="QJI01082.1"/>
    </source>
</evidence>
<accession>A0A6H2A656</accession>
<protein>
    <submittedName>
        <fullName evidence="1">Uncharacterized protein</fullName>
    </submittedName>
</protein>
<gene>
    <name evidence="1" type="ORF">TM448A06483_0007</name>
    <name evidence="2" type="ORF">TM448B02288_0004</name>
</gene>
<organism evidence="1">
    <name type="scientific">viral metagenome</name>
    <dbReference type="NCBI Taxonomy" id="1070528"/>
    <lineage>
        <taxon>unclassified sequences</taxon>
        <taxon>metagenomes</taxon>
        <taxon>organismal metagenomes</taxon>
    </lineage>
</organism>
<proteinExistence type="predicted"/>
<evidence type="ECO:0000313" key="1">
    <source>
        <dbReference type="EMBL" id="QJA55025.1"/>
    </source>
</evidence>
<dbReference type="EMBL" id="MT144560">
    <property type="protein sequence ID" value="QJA55025.1"/>
    <property type="molecule type" value="Genomic_DNA"/>
</dbReference>
<sequence length="55" mass="6459">MRTKIMACVSCGESDYSEYMARIDNRLLCQACWDDEMEASEDAMIREVFTQRREA</sequence>
<name>A0A6H2A656_9ZZZZ</name>